<dbReference type="InterPro" id="IPR043128">
    <property type="entry name" value="Rev_trsase/Diguanyl_cyclase"/>
</dbReference>
<protein>
    <recommendedName>
        <fullName evidence="4">Reverse transcriptase domain-containing protein</fullName>
    </recommendedName>
</protein>
<keyword evidence="3" id="KW-1185">Reference proteome</keyword>
<dbReference type="Gene3D" id="3.10.10.10">
    <property type="entry name" value="HIV Type 1 Reverse Transcriptase, subunit A, domain 1"/>
    <property type="match status" value="1"/>
</dbReference>
<organism evidence="2">
    <name type="scientific">Mucor ambiguus</name>
    <dbReference type="NCBI Taxonomy" id="91626"/>
    <lineage>
        <taxon>Eukaryota</taxon>
        <taxon>Fungi</taxon>
        <taxon>Fungi incertae sedis</taxon>
        <taxon>Mucoromycota</taxon>
        <taxon>Mucoromycotina</taxon>
        <taxon>Mucoromycetes</taxon>
        <taxon>Mucorales</taxon>
        <taxon>Mucorineae</taxon>
        <taxon>Mucoraceae</taxon>
        <taxon>Mucor</taxon>
    </lineage>
</organism>
<reference evidence="2" key="1">
    <citation type="submission" date="2014-09" db="EMBL/GenBank/DDBJ databases">
        <title>Draft genome sequence of an oleaginous Mucoromycotina fungus Mucor ambiguus NBRC6742.</title>
        <authorList>
            <person name="Takeda I."/>
            <person name="Yamane N."/>
            <person name="Morita T."/>
            <person name="Tamano K."/>
            <person name="Machida M."/>
            <person name="Baker S."/>
            <person name="Koike H."/>
        </authorList>
    </citation>
    <scope>NUCLEOTIDE SEQUENCE</scope>
    <source>
        <strain evidence="2">NBRC 6742</strain>
    </source>
</reference>
<feature type="region of interest" description="Disordered" evidence="1">
    <location>
        <begin position="223"/>
        <end position="245"/>
    </location>
</feature>
<evidence type="ECO:0008006" key="4">
    <source>
        <dbReference type="Google" id="ProtNLM"/>
    </source>
</evidence>
<feature type="region of interest" description="Disordered" evidence="1">
    <location>
        <begin position="176"/>
        <end position="204"/>
    </location>
</feature>
<evidence type="ECO:0000313" key="3">
    <source>
        <dbReference type="Proteomes" id="UP000053815"/>
    </source>
</evidence>
<dbReference type="InterPro" id="IPR052055">
    <property type="entry name" value="Hepadnavirus_pol/RT"/>
</dbReference>
<dbReference type="PANTHER" id="PTHR33050:SF7">
    <property type="entry name" value="RIBONUCLEASE H"/>
    <property type="match status" value="1"/>
</dbReference>
<dbReference type="STRING" id="91626.A0A0C9LUJ8"/>
<proteinExistence type="predicted"/>
<dbReference type="SUPFAM" id="SSF56672">
    <property type="entry name" value="DNA/RNA polymerases"/>
    <property type="match status" value="1"/>
</dbReference>
<dbReference type="Proteomes" id="UP000053815">
    <property type="component" value="Unassembled WGS sequence"/>
</dbReference>
<dbReference type="InterPro" id="IPR043502">
    <property type="entry name" value="DNA/RNA_pol_sf"/>
</dbReference>
<dbReference type="Gene3D" id="3.30.70.270">
    <property type="match status" value="1"/>
</dbReference>
<gene>
    <name evidence="2" type="ORF">MAM1_0083c04619</name>
</gene>
<sequence>MFVIPKKNGGVRPVFNLKKLNQYLDAPHYFKMETIREVSLMIKPNDYLVSIDLSDAFLHIGLHQESRRFLRLKWKNQVYQYCTTAFDLASTSPFIFTKDLSVLGRLAFNRRIQATRDGTGSTGGVSASRPQMDNQFQEIGSSSYSTVGTSRLRIEYPVHDSLPLYKQIEGYSSFNKASSGQTTSSITEGHSQSDNADTGSNICNLPGSPIHSIPFILQESKRENRGGLGSSSPLGPSESRVTSMVAPKHPQHYRMGLRMELTSGAQILDSRGSGSVYQLEGIEGCTSSSQDFPSTTKLYGVDQDRQHNQSVIHQQARRYSLSSSSGISNGGLDMVFAEQDYDPSTAHSRCSQQNSGFRVSPTIFQEPVDDQTAYISTNTANLGSILDQSLCRPHNQAITKLRVVDAGSERSQECRLFYLVNFLADMRN</sequence>
<evidence type="ECO:0000313" key="2">
    <source>
        <dbReference type="EMBL" id="GAN05150.1"/>
    </source>
</evidence>
<name>A0A0C9LUJ8_9FUNG</name>
<dbReference type="AlphaFoldDB" id="A0A0C9LUJ8"/>
<dbReference type="EMBL" id="DF836372">
    <property type="protein sequence ID" value="GAN05150.1"/>
    <property type="molecule type" value="Genomic_DNA"/>
</dbReference>
<feature type="compositionally biased region" description="Polar residues" evidence="1">
    <location>
        <begin position="176"/>
        <end position="203"/>
    </location>
</feature>
<dbReference type="PANTHER" id="PTHR33050">
    <property type="entry name" value="REVERSE TRANSCRIPTASE DOMAIN-CONTAINING PROTEIN"/>
    <property type="match status" value="1"/>
</dbReference>
<accession>A0A0C9LUJ8</accession>
<dbReference type="OrthoDB" id="2286148at2759"/>
<evidence type="ECO:0000256" key="1">
    <source>
        <dbReference type="SAM" id="MobiDB-lite"/>
    </source>
</evidence>